<dbReference type="Proteomes" id="UP000271162">
    <property type="component" value="Unassembled WGS sequence"/>
</dbReference>
<gene>
    <name evidence="1" type="ORF">NBR_LOCUS18819</name>
</gene>
<name>A0A0N4YNK6_NIPBR</name>
<dbReference type="AlphaFoldDB" id="A0A0N4YNK6"/>
<organism evidence="3">
    <name type="scientific">Nippostrongylus brasiliensis</name>
    <name type="common">Rat hookworm</name>
    <dbReference type="NCBI Taxonomy" id="27835"/>
    <lineage>
        <taxon>Eukaryota</taxon>
        <taxon>Metazoa</taxon>
        <taxon>Ecdysozoa</taxon>
        <taxon>Nematoda</taxon>
        <taxon>Chromadorea</taxon>
        <taxon>Rhabditida</taxon>
        <taxon>Rhabditina</taxon>
        <taxon>Rhabditomorpha</taxon>
        <taxon>Strongyloidea</taxon>
        <taxon>Heligmosomidae</taxon>
        <taxon>Nippostrongylus</taxon>
    </lineage>
</organism>
<evidence type="ECO:0000313" key="3">
    <source>
        <dbReference type="WBParaSite" id="NBR_0001881801-mRNA-1"/>
    </source>
</evidence>
<dbReference type="WBParaSite" id="NBR_0001881801-mRNA-1">
    <property type="protein sequence ID" value="NBR_0001881801-mRNA-1"/>
    <property type="gene ID" value="NBR_0001881801"/>
</dbReference>
<reference evidence="3" key="1">
    <citation type="submission" date="2017-02" db="UniProtKB">
        <authorList>
            <consortium name="WormBaseParasite"/>
        </authorList>
    </citation>
    <scope>IDENTIFICATION</scope>
</reference>
<proteinExistence type="predicted"/>
<dbReference type="EMBL" id="UYSL01023685">
    <property type="protein sequence ID" value="VDL82544.1"/>
    <property type="molecule type" value="Genomic_DNA"/>
</dbReference>
<evidence type="ECO:0000313" key="1">
    <source>
        <dbReference type="EMBL" id="VDL82544.1"/>
    </source>
</evidence>
<protein>
    <submittedName>
        <fullName evidence="3">Secreted protein</fullName>
    </submittedName>
</protein>
<evidence type="ECO:0000313" key="2">
    <source>
        <dbReference type="Proteomes" id="UP000271162"/>
    </source>
</evidence>
<accession>A0A0N4YNK6</accession>
<keyword evidence="2" id="KW-1185">Reference proteome</keyword>
<reference evidence="1 2" key="2">
    <citation type="submission" date="2018-11" db="EMBL/GenBank/DDBJ databases">
        <authorList>
            <consortium name="Pathogen Informatics"/>
        </authorList>
    </citation>
    <scope>NUCLEOTIDE SEQUENCE [LARGE SCALE GENOMIC DNA]</scope>
</reference>
<sequence>MVLWKYWPVLVSAQQLDSVHVWKMGNALKLCSNSCVDTMQGPQIPKVDLKMMFTVGEQRVVAARAEAIRNLAFESLRQIGDVVMKFGSCVKTCFVEEQNADGFCYDKKQ</sequence>